<comment type="caution">
    <text evidence="2">The sequence shown here is derived from an EMBL/GenBank/DDBJ whole genome shotgun (WGS) entry which is preliminary data.</text>
</comment>
<proteinExistence type="predicted"/>
<sequence>MVMPDLSLYDLIQLSPTKAAKRVAPADYFKFACSMKWSKFTEEHEEACFVHLCEKLFRRFFLDCALECFMELVHYRLPVLCCDMIIENLNNQDLYNICRVAAGRNSRRNIIVITFNISCYLMIQIIMMLK</sequence>
<protein>
    <submittedName>
        <fullName evidence="2">Uncharacterized protein</fullName>
    </submittedName>
</protein>
<evidence type="ECO:0000313" key="3">
    <source>
        <dbReference type="Proteomes" id="UP001627154"/>
    </source>
</evidence>
<name>A0ABD2XHP4_9HYME</name>
<evidence type="ECO:0000313" key="2">
    <source>
        <dbReference type="EMBL" id="KAL3404479.1"/>
    </source>
</evidence>
<feature type="transmembrane region" description="Helical" evidence="1">
    <location>
        <begin position="109"/>
        <end position="129"/>
    </location>
</feature>
<dbReference type="Proteomes" id="UP001627154">
    <property type="component" value="Unassembled WGS sequence"/>
</dbReference>
<dbReference type="AlphaFoldDB" id="A0ABD2XHP4"/>
<keyword evidence="1" id="KW-1133">Transmembrane helix</keyword>
<accession>A0ABD2XHP4</accession>
<reference evidence="2 3" key="1">
    <citation type="journal article" date="2024" name="bioRxiv">
        <title>A reference genome for Trichogramma kaykai: A tiny desert-dwelling parasitoid wasp with competing sex-ratio distorters.</title>
        <authorList>
            <person name="Culotta J."/>
            <person name="Lindsey A.R."/>
        </authorList>
    </citation>
    <scope>NUCLEOTIDE SEQUENCE [LARGE SCALE GENOMIC DNA]</scope>
    <source>
        <strain evidence="2 3">KSX58</strain>
    </source>
</reference>
<keyword evidence="1" id="KW-0812">Transmembrane</keyword>
<dbReference type="EMBL" id="JBJJXI010000025">
    <property type="protein sequence ID" value="KAL3404479.1"/>
    <property type="molecule type" value="Genomic_DNA"/>
</dbReference>
<gene>
    <name evidence="2" type="ORF">TKK_002946</name>
</gene>
<evidence type="ECO:0000256" key="1">
    <source>
        <dbReference type="SAM" id="Phobius"/>
    </source>
</evidence>
<keyword evidence="1" id="KW-0472">Membrane</keyword>
<organism evidence="2 3">
    <name type="scientific">Trichogramma kaykai</name>
    <dbReference type="NCBI Taxonomy" id="54128"/>
    <lineage>
        <taxon>Eukaryota</taxon>
        <taxon>Metazoa</taxon>
        <taxon>Ecdysozoa</taxon>
        <taxon>Arthropoda</taxon>
        <taxon>Hexapoda</taxon>
        <taxon>Insecta</taxon>
        <taxon>Pterygota</taxon>
        <taxon>Neoptera</taxon>
        <taxon>Endopterygota</taxon>
        <taxon>Hymenoptera</taxon>
        <taxon>Apocrita</taxon>
        <taxon>Proctotrupomorpha</taxon>
        <taxon>Chalcidoidea</taxon>
        <taxon>Trichogrammatidae</taxon>
        <taxon>Trichogramma</taxon>
    </lineage>
</organism>
<keyword evidence="3" id="KW-1185">Reference proteome</keyword>